<evidence type="ECO:0000313" key="5">
    <source>
        <dbReference type="Proteomes" id="UP000230791"/>
    </source>
</evidence>
<dbReference type="GO" id="GO:0008170">
    <property type="term" value="F:N-methyltransferase activity"/>
    <property type="evidence" value="ECO:0007669"/>
    <property type="project" value="UniProtKB-ARBA"/>
</dbReference>
<dbReference type="Proteomes" id="UP000230791">
    <property type="component" value="Unassembled WGS sequence"/>
</dbReference>
<dbReference type="PROSITE" id="PS00092">
    <property type="entry name" value="N6_MTASE"/>
    <property type="match status" value="1"/>
</dbReference>
<organism evidence="4 5">
    <name type="scientific">Bartonella tribocorum</name>
    <dbReference type="NCBI Taxonomy" id="85701"/>
    <lineage>
        <taxon>Bacteria</taxon>
        <taxon>Pseudomonadati</taxon>
        <taxon>Pseudomonadota</taxon>
        <taxon>Alphaproteobacteria</taxon>
        <taxon>Hyphomicrobiales</taxon>
        <taxon>Bartonellaceae</taxon>
        <taxon>Bartonella</taxon>
    </lineage>
</organism>
<evidence type="ECO:0000259" key="3">
    <source>
        <dbReference type="Pfam" id="PF05175"/>
    </source>
</evidence>
<feature type="domain" description="Methyltransferase small" evidence="3">
    <location>
        <begin position="37"/>
        <end position="183"/>
    </location>
</feature>
<keyword evidence="2" id="KW-0949">S-adenosyl-L-methionine</keyword>
<comment type="caution">
    <text evidence="4">The sequence shown here is derived from an EMBL/GenBank/DDBJ whole genome shotgun (WGS) entry which is preliminary data.</text>
</comment>
<keyword evidence="1 4" id="KW-0489">Methyltransferase</keyword>
<dbReference type="AlphaFoldDB" id="A0A2M6UUL8"/>
<protein>
    <submittedName>
        <fullName evidence="4">Methyltransferase</fullName>
    </submittedName>
</protein>
<dbReference type="InterPro" id="IPR029063">
    <property type="entry name" value="SAM-dependent_MTases_sf"/>
</dbReference>
<dbReference type="GO" id="GO:0003676">
    <property type="term" value="F:nucleic acid binding"/>
    <property type="evidence" value="ECO:0007669"/>
    <property type="project" value="InterPro"/>
</dbReference>
<dbReference type="InterPro" id="IPR002052">
    <property type="entry name" value="DNA_methylase_N6_adenine_CS"/>
</dbReference>
<dbReference type="EMBL" id="NJPP01000016">
    <property type="protein sequence ID" value="PIT69882.1"/>
    <property type="molecule type" value="Genomic_DNA"/>
</dbReference>
<evidence type="ECO:0000256" key="1">
    <source>
        <dbReference type="ARBA" id="ARBA00022603"/>
    </source>
</evidence>
<reference evidence="4 5" key="1">
    <citation type="submission" date="2017-06" db="EMBL/GenBank/DDBJ databases">
        <title>Draft genome of Bartonella tribocorum C635.</title>
        <authorList>
            <person name="Hadjadj L."/>
            <person name="Jiyipong T."/>
            <person name="Diene S.M."/>
            <person name="Morand S."/>
            <person name="Rolain J.-M."/>
        </authorList>
    </citation>
    <scope>NUCLEOTIDE SEQUENCE [LARGE SCALE GENOMIC DNA]</scope>
    <source>
        <strain evidence="4 5">C635</strain>
    </source>
</reference>
<gene>
    <name evidence="4" type="ORF">CEV08_05340</name>
</gene>
<dbReference type="PANTHER" id="PTHR47739">
    <property type="entry name" value="TRNA1(VAL) (ADENINE(37)-N6)-METHYLTRANSFERASE"/>
    <property type="match status" value="1"/>
</dbReference>
<accession>A0A2M6UUL8</accession>
<dbReference type="Gene3D" id="3.40.50.150">
    <property type="entry name" value="Vaccinia Virus protein VP39"/>
    <property type="match status" value="1"/>
</dbReference>
<dbReference type="GO" id="GO:0008757">
    <property type="term" value="F:S-adenosylmethionine-dependent methyltransferase activity"/>
    <property type="evidence" value="ECO:0007669"/>
    <property type="project" value="UniProtKB-ARBA"/>
</dbReference>
<dbReference type="OrthoDB" id="5489421at2"/>
<dbReference type="GO" id="GO:0032259">
    <property type="term" value="P:methylation"/>
    <property type="evidence" value="ECO:0007669"/>
    <property type="project" value="UniProtKB-KW"/>
</dbReference>
<keyword evidence="4" id="KW-0808">Transferase</keyword>
<dbReference type="SUPFAM" id="SSF53335">
    <property type="entry name" value="S-adenosyl-L-methionine-dependent methyltransferases"/>
    <property type="match status" value="1"/>
</dbReference>
<dbReference type="InterPro" id="IPR050210">
    <property type="entry name" value="tRNA_Adenine-N(6)_MTase"/>
</dbReference>
<dbReference type="Pfam" id="PF05175">
    <property type="entry name" value="MTS"/>
    <property type="match status" value="1"/>
</dbReference>
<dbReference type="InterPro" id="IPR007848">
    <property type="entry name" value="Small_mtfrase_dom"/>
</dbReference>
<evidence type="ECO:0000256" key="2">
    <source>
        <dbReference type="ARBA" id="ARBA00022691"/>
    </source>
</evidence>
<dbReference type="RefSeq" id="WP_100130689.1">
    <property type="nucleotide sequence ID" value="NZ_CADDYJ010000011.1"/>
</dbReference>
<evidence type="ECO:0000313" key="4">
    <source>
        <dbReference type="EMBL" id="PIT69882.1"/>
    </source>
</evidence>
<name>A0A2M6UUL8_9HYPH</name>
<dbReference type="PANTHER" id="PTHR47739:SF1">
    <property type="entry name" value="TRNA1(VAL) (ADENINE(37)-N6)-METHYLTRANSFERASE"/>
    <property type="match status" value="1"/>
</dbReference>
<proteinExistence type="predicted"/>
<sequence>MDKITNQSDKTIDSFHRGKFYLVQPHKHGHRSGMDAMLLASLVPSNLKGKVVDLGAGAGAAGLAVAARCLKVHVTLVERSTFMVFYAQKTLQLRQNKQFSGRICLLEADVTLKGNARIRAGLIDNSFDFAIMNPPFNNPTDRKTPDKQKSEAHVMSEAMFDNWLRTAAAIVKPGGYLGLIARPQSLTDILHALEGRFGGICIIPVHARATTAAIRLLFYAKRGSRAALSILPPLVIHEDNDHIFSPRIDAINNGCISFWELLK</sequence>